<dbReference type="NCBIfam" id="TIGR00220">
    <property type="entry name" value="mscL"/>
    <property type="match status" value="1"/>
</dbReference>
<name>A0AB38A6D8_9ACTN</name>
<dbReference type="Proteomes" id="UP000183687">
    <property type="component" value="Unassembled WGS sequence"/>
</dbReference>
<evidence type="ECO:0000256" key="7">
    <source>
        <dbReference type="ARBA" id="ARBA00023065"/>
    </source>
</evidence>
<keyword evidence="8 10" id="KW-0472">Membrane</keyword>
<keyword evidence="5 10" id="KW-0812">Transmembrane</keyword>
<dbReference type="GO" id="GO:0008381">
    <property type="term" value="F:mechanosensitive monoatomic ion channel activity"/>
    <property type="evidence" value="ECO:0007669"/>
    <property type="project" value="UniProtKB-UniRule"/>
</dbReference>
<dbReference type="PANTHER" id="PTHR30266:SF2">
    <property type="entry name" value="LARGE-CONDUCTANCE MECHANOSENSITIVE CHANNEL"/>
    <property type="match status" value="1"/>
</dbReference>
<keyword evidence="7 10" id="KW-0406">Ion transport</keyword>
<reference evidence="11 12" key="1">
    <citation type="submission" date="2016-10" db="EMBL/GenBank/DDBJ databases">
        <authorList>
            <person name="Varghese N."/>
            <person name="Submissions S."/>
        </authorList>
    </citation>
    <scope>NUCLEOTIDE SEQUENCE [LARGE SCALE GENOMIC DNA]</scope>
    <source>
        <strain evidence="11 12">DSM 20586</strain>
    </source>
</reference>
<evidence type="ECO:0000313" key="12">
    <source>
        <dbReference type="Proteomes" id="UP000183687"/>
    </source>
</evidence>
<evidence type="ECO:0000256" key="6">
    <source>
        <dbReference type="ARBA" id="ARBA00022989"/>
    </source>
</evidence>
<dbReference type="InterPro" id="IPR036019">
    <property type="entry name" value="MscL_channel"/>
</dbReference>
<evidence type="ECO:0000256" key="8">
    <source>
        <dbReference type="ARBA" id="ARBA00023136"/>
    </source>
</evidence>
<proteinExistence type="inferred from homology"/>
<evidence type="ECO:0000256" key="4">
    <source>
        <dbReference type="ARBA" id="ARBA00022475"/>
    </source>
</evidence>
<keyword evidence="3 10" id="KW-0813">Transport</keyword>
<gene>
    <name evidence="10" type="primary">mscL</name>
    <name evidence="11" type="ORF">SAMN04489746_0812</name>
</gene>
<feature type="transmembrane region" description="Helical" evidence="10">
    <location>
        <begin position="72"/>
        <end position="96"/>
    </location>
</feature>
<comment type="subcellular location">
    <subcellularLocation>
        <location evidence="1 10">Cell membrane</location>
        <topology evidence="1 10">Multi-pass membrane protein</topology>
    </subcellularLocation>
</comment>
<comment type="function">
    <text evidence="10">Channel that opens in response to stretch forces in the membrane lipid bilayer. May participate in the regulation of osmotic pressure changes within the cell.</text>
</comment>
<evidence type="ECO:0000256" key="10">
    <source>
        <dbReference type="HAMAP-Rule" id="MF_00115"/>
    </source>
</evidence>
<evidence type="ECO:0000256" key="2">
    <source>
        <dbReference type="ARBA" id="ARBA00007254"/>
    </source>
</evidence>
<accession>A0AB38A6D8</accession>
<dbReference type="SUPFAM" id="SSF81330">
    <property type="entry name" value="Gated mechanosensitive channel"/>
    <property type="match status" value="1"/>
</dbReference>
<organism evidence="11 12">
    <name type="scientific">Atopobium minutum</name>
    <dbReference type="NCBI Taxonomy" id="1381"/>
    <lineage>
        <taxon>Bacteria</taxon>
        <taxon>Bacillati</taxon>
        <taxon>Actinomycetota</taxon>
        <taxon>Coriobacteriia</taxon>
        <taxon>Coriobacteriales</taxon>
        <taxon>Atopobiaceae</taxon>
        <taxon>Atopobium</taxon>
    </lineage>
</organism>
<dbReference type="PRINTS" id="PR01264">
    <property type="entry name" value="MECHCHANNEL"/>
</dbReference>
<dbReference type="Pfam" id="PF01741">
    <property type="entry name" value="MscL"/>
    <property type="match status" value="1"/>
</dbReference>
<evidence type="ECO:0000256" key="9">
    <source>
        <dbReference type="ARBA" id="ARBA00023303"/>
    </source>
</evidence>
<sequence>MKKFLKEFGEFINRGNMMDMAVGVIIGGGFTAIVTALITYIINPLITAATRGTGNVSGLSIPIPGSEQAIDFGAFIGAIINFLITALVVFMLLRVVKSAQEAAKIFKKQEDDTKQAAARTCPYCKTEIAQNATRCPHCTSVLPNASSDDVAHMSGADA</sequence>
<dbReference type="PROSITE" id="PS01327">
    <property type="entry name" value="MSCL"/>
    <property type="match status" value="1"/>
</dbReference>
<feature type="transmembrane region" description="Helical" evidence="10">
    <location>
        <begin position="21"/>
        <end position="42"/>
    </location>
</feature>
<dbReference type="PANTHER" id="PTHR30266">
    <property type="entry name" value="MECHANOSENSITIVE CHANNEL MSCL"/>
    <property type="match status" value="1"/>
</dbReference>
<comment type="subunit">
    <text evidence="10">Homopentamer.</text>
</comment>
<evidence type="ECO:0000256" key="5">
    <source>
        <dbReference type="ARBA" id="ARBA00022692"/>
    </source>
</evidence>
<evidence type="ECO:0000256" key="1">
    <source>
        <dbReference type="ARBA" id="ARBA00004651"/>
    </source>
</evidence>
<evidence type="ECO:0000256" key="3">
    <source>
        <dbReference type="ARBA" id="ARBA00022448"/>
    </source>
</evidence>
<comment type="similarity">
    <text evidence="2 10">Belongs to the MscL family.</text>
</comment>
<evidence type="ECO:0000313" key="11">
    <source>
        <dbReference type="EMBL" id="SEB65279.1"/>
    </source>
</evidence>
<keyword evidence="4 10" id="KW-1003">Cell membrane</keyword>
<dbReference type="HAMAP" id="MF_00115">
    <property type="entry name" value="MscL"/>
    <property type="match status" value="1"/>
</dbReference>
<dbReference type="InterPro" id="IPR001185">
    <property type="entry name" value="MS_channel"/>
</dbReference>
<protein>
    <recommendedName>
        <fullName evidence="10">Large-conductance mechanosensitive channel</fullName>
    </recommendedName>
</protein>
<keyword evidence="6 10" id="KW-1133">Transmembrane helix</keyword>
<dbReference type="GO" id="GO:0005886">
    <property type="term" value="C:plasma membrane"/>
    <property type="evidence" value="ECO:0007669"/>
    <property type="project" value="UniProtKB-SubCell"/>
</dbReference>
<dbReference type="AlphaFoldDB" id="A0AB38A6D8"/>
<dbReference type="RefSeq" id="WP_002563096.1">
    <property type="nucleotide sequence ID" value="NZ_CALJSN010000007.1"/>
</dbReference>
<dbReference type="EMBL" id="FNSH01000001">
    <property type="protein sequence ID" value="SEB65279.1"/>
    <property type="molecule type" value="Genomic_DNA"/>
</dbReference>
<dbReference type="InterPro" id="IPR019823">
    <property type="entry name" value="Mechanosensitive_channel_CS"/>
</dbReference>
<dbReference type="InterPro" id="IPR037673">
    <property type="entry name" value="MSC/AndL"/>
</dbReference>
<keyword evidence="9 10" id="KW-0407">Ion channel</keyword>
<comment type="caution">
    <text evidence="11">The sequence shown here is derived from an EMBL/GenBank/DDBJ whole genome shotgun (WGS) entry which is preliminary data.</text>
</comment>
<dbReference type="Gene3D" id="1.10.1200.120">
    <property type="entry name" value="Large-conductance mechanosensitive channel, MscL, domain 1"/>
    <property type="match status" value="1"/>
</dbReference>